<sequence length="193" mass="22457">MNKQLAELSKADYAISTRLIDENRGPTPKEQALRDSRLALIMKRNQVRDSQLNEMLQKLEPLEEITPHRTTQSVSHIVQQDVMHSNARKLRAVQEQGLDSAKFTPQYADAKRRLQSLRDSGARPKDVQRLERMMQGYDNLVKLEKIVQDTDDQLERMGARRLMDSIPTTPEEREQMREKDYAEEDEANAQGYY</sequence>
<evidence type="ECO:0000256" key="1">
    <source>
        <dbReference type="SAM" id="MobiDB-lite"/>
    </source>
</evidence>
<dbReference type="AlphaFoldDB" id="A0A514EIW1"/>
<accession>A0A514EIW1</accession>
<proteinExistence type="predicted"/>
<feature type="compositionally biased region" description="Basic and acidic residues" evidence="1">
    <location>
        <begin position="170"/>
        <end position="180"/>
    </location>
</feature>
<evidence type="ECO:0000313" key="2">
    <source>
        <dbReference type="EMBL" id="QDI05976.1"/>
    </source>
</evidence>
<organism evidence="2 3">
    <name type="scientific">Xanthomonas cerealis pv. cerealis</name>
    <dbReference type="NCBI Taxonomy" id="152263"/>
    <lineage>
        <taxon>Bacteria</taxon>
        <taxon>Pseudomonadati</taxon>
        <taxon>Pseudomonadota</taxon>
        <taxon>Gammaproteobacteria</taxon>
        <taxon>Lysobacterales</taxon>
        <taxon>Lysobacteraceae</taxon>
        <taxon>Xanthomonas</taxon>
        <taxon>Xanthomonas translucens group</taxon>
        <taxon>Xanthomonas cerealis</taxon>
    </lineage>
</organism>
<name>A0A514EIW1_9XANT</name>
<gene>
    <name evidence="2" type="ORF">E4A48_17980</name>
</gene>
<dbReference type="Proteomes" id="UP000319349">
    <property type="component" value="Chromosome"/>
</dbReference>
<feature type="region of interest" description="Disordered" evidence="1">
    <location>
        <begin position="157"/>
        <end position="193"/>
    </location>
</feature>
<protein>
    <submittedName>
        <fullName evidence="2">Type III secretion protein</fullName>
    </submittedName>
</protein>
<evidence type="ECO:0000313" key="3">
    <source>
        <dbReference type="Proteomes" id="UP000319349"/>
    </source>
</evidence>
<dbReference type="EMBL" id="CP038228">
    <property type="protein sequence ID" value="QDI05976.1"/>
    <property type="molecule type" value="Genomic_DNA"/>
</dbReference>
<keyword evidence="3" id="KW-1185">Reference proteome</keyword>
<reference evidence="2 3" key="1">
    <citation type="submission" date="2019-03" db="EMBL/GenBank/DDBJ databases">
        <title>Tal1 in Xanthomonas translucens pv. cerealis Contributes to Virulence in Bacterial Leaf Streak of Wheat.</title>
        <authorList>
            <person name="Shah S.M.A."/>
            <person name="Haq F."/>
            <person name="Ma W."/>
            <person name="Xu X."/>
            <person name="Wang S."/>
            <person name="Xu Z."/>
            <person name="Zou L."/>
            <person name="Zhu B."/>
            <person name="Chen G."/>
        </authorList>
    </citation>
    <scope>NUCLEOTIDE SEQUENCE [LARGE SCALE GENOMIC DNA]</scope>
    <source>
        <strain evidence="2 3">01</strain>
    </source>
</reference>